<dbReference type="Gene3D" id="3.30.60.30">
    <property type="match status" value="2"/>
</dbReference>
<dbReference type="OrthoDB" id="329336at2759"/>
<feature type="domain" description="Kazal-like" evidence="2">
    <location>
        <begin position="80"/>
        <end position="117"/>
    </location>
</feature>
<dbReference type="RefSeq" id="XP_067925796.1">
    <property type="nucleotide sequence ID" value="XM_068062215.1"/>
</dbReference>
<dbReference type="SUPFAM" id="SSF100895">
    <property type="entry name" value="Kazal-type serine protease inhibitors"/>
    <property type="match status" value="2"/>
</dbReference>
<keyword evidence="1" id="KW-0732">Signal</keyword>
<dbReference type="VEuPathDB" id="ToxoDB:CSUI_002013"/>
<dbReference type="PROSITE" id="PS51465">
    <property type="entry name" value="KAZAL_2"/>
    <property type="match status" value="2"/>
</dbReference>
<name>A0A2C6LAG1_9APIC</name>
<proteinExistence type="predicted"/>
<dbReference type="InterPro" id="IPR036058">
    <property type="entry name" value="Kazal_dom_sf"/>
</dbReference>
<dbReference type="InterPro" id="IPR053265">
    <property type="entry name" value="Serpin"/>
</dbReference>
<accession>A0A2C6LAG1</accession>
<dbReference type="Proteomes" id="UP000221165">
    <property type="component" value="Unassembled WGS sequence"/>
</dbReference>
<dbReference type="GO" id="GO:0005615">
    <property type="term" value="C:extracellular space"/>
    <property type="evidence" value="ECO:0007669"/>
    <property type="project" value="TreeGrafter"/>
</dbReference>
<reference evidence="3 4" key="1">
    <citation type="journal article" date="2017" name="Int. J. Parasitol.">
        <title>The genome of the protozoan parasite Cystoisospora suis and a reverse vaccinology approach to identify vaccine candidates.</title>
        <authorList>
            <person name="Palmieri N."/>
            <person name="Shrestha A."/>
            <person name="Ruttkowski B."/>
            <person name="Beck T."/>
            <person name="Vogl C."/>
            <person name="Tomley F."/>
            <person name="Blake D.P."/>
            <person name="Joachim A."/>
        </authorList>
    </citation>
    <scope>NUCLEOTIDE SEQUENCE [LARGE SCALE GENOMIC DNA]</scope>
    <source>
        <strain evidence="3 4">Wien I</strain>
    </source>
</reference>
<dbReference type="Pfam" id="PF00050">
    <property type="entry name" value="Kazal_1"/>
    <property type="match status" value="2"/>
</dbReference>
<feature type="domain" description="Kazal-like" evidence="2">
    <location>
        <begin position="30"/>
        <end position="74"/>
    </location>
</feature>
<evidence type="ECO:0000259" key="2">
    <source>
        <dbReference type="PROSITE" id="PS51465"/>
    </source>
</evidence>
<dbReference type="CDD" id="cd00104">
    <property type="entry name" value="KAZAL_FS"/>
    <property type="match status" value="1"/>
</dbReference>
<protein>
    <submittedName>
        <fullName evidence="3">Kazal-type serine protease inhibitor domain-containing protein</fullName>
    </submittedName>
</protein>
<dbReference type="EMBL" id="MIGC01000843">
    <property type="protein sequence ID" value="PHJ24122.1"/>
    <property type="molecule type" value="Genomic_DNA"/>
</dbReference>
<dbReference type="AlphaFoldDB" id="A0A2C6LAG1"/>
<dbReference type="PANTHER" id="PTHR21131">
    <property type="entry name" value="SERINE-TYPE ENDOPEPTIDASE INHIBITOR"/>
    <property type="match status" value="1"/>
</dbReference>
<feature type="signal peptide" evidence="1">
    <location>
        <begin position="1"/>
        <end position="19"/>
    </location>
</feature>
<keyword evidence="4" id="KW-1185">Reference proteome</keyword>
<evidence type="ECO:0000256" key="1">
    <source>
        <dbReference type="SAM" id="SignalP"/>
    </source>
</evidence>
<evidence type="ECO:0000313" key="3">
    <source>
        <dbReference type="EMBL" id="PHJ24122.1"/>
    </source>
</evidence>
<feature type="chain" id="PRO_5012812861" evidence="1">
    <location>
        <begin position="20"/>
        <end position="125"/>
    </location>
</feature>
<gene>
    <name evidence="3" type="ORF">CSUI_002013</name>
</gene>
<dbReference type="InterPro" id="IPR002350">
    <property type="entry name" value="Kazal_dom"/>
</dbReference>
<evidence type="ECO:0000313" key="4">
    <source>
        <dbReference type="Proteomes" id="UP000221165"/>
    </source>
</evidence>
<dbReference type="SMART" id="SM00280">
    <property type="entry name" value="KAZAL"/>
    <property type="match status" value="2"/>
</dbReference>
<dbReference type="PANTHER" id="PTHR21131:SF0">
    <property type="entry name" value="GEO10195P1-RELATED"/>
    <property type="match status" value="1"/>
</dbReference>
<organism evidence="3 4">
    <name type="scientific">Cystoisospora suis</name>
    <dbReference type="NCBI Taxonomy" id="483139"/>
    <lineage>
        <taxon>Eukaryota</taxon>
        <taxon>Sar</taxon>
        <taxon>Alveolata</taxon>
        <taxon>Apicomplexa</taxon>
        <taxon>Conoidasida</taxon>
        <taxon>Coccidia</taxon>
        <taxon>Eucoccidiorida</taxon>
        <taxon>Eimeriorina</taxon>
        <taxon>Sarcocystidae</taxon>
        <taxon>Cystoisospora</taxon>
    </lineage>
</organism>
<comment type="caution">
    <text evidence="3">The sequence shown here is derived from an EMBL/GenBank/DDBJ whole genome shotgun (WGS) entry which is preliminary data.</text>
</comment>
<sequence length="125" mass="13023">MQIFSKLLFTVALLGAAAGLGTEASEEGKPTTKPDCICTKNYEPVCSTSGTTHSNECMLQCAGEEKEHDGPCREGPEHKACPLNLRPVCGSDGKTYPNECVAEANGASVVKEGACDGDEEGEVGN</sequence>
<dbReference type="GeneID" id="94425426"/>